<dbReference type="AlphaFoldDB" id="A0A087DUA4"/>
<dbReference type="Pfam" id="PF02604">
    <property type="entry name" value="PhdYeFM_antitox"/>
    <property type="match status" value="1"/>
</dbReference>
<dbReference type="eggNOG" id="COG2161">
    <property type="taxonomic scope" value="Bacteria"/>
</dbReference>
<dbReference type="EMBL" id="JGZP01000006">
    <property type="protein sequence ID" value="KFI99104.1"/>
    <property type="molecule type" value="Genomic_DNA"/>
</dbReference>
<dbReference type="Gene3D" id="3.40.1620.10">
    <property type="entry name" value="YefM-like domain"/>
    <property type="match status" value="1"/>
</dbReference>
<comment type="caution">
    <text evidence="3">The sequence shown here is derived from an EMBL/GenBank/DDBJ whole genome shotgun (WGS) entry which is preliminary data.</text>
</comment>
<evidence type="ECO:0000256" key="2">
    <source>
        <dbReference type="RuleBase" id="RU362080"/>
    </source>
</evidence>
<comment type="similarity">
    <text evidence="1 2">Belongs to the phD/YefM antitoxin family.</text>
</comment>
<dbReference type="SUPFAM" id="SSF143120">
    <property type="entry name" value="YefM-like"/>
    <property type="match status" value="1"/>
</dbReference>
<reference evidence="3 4" key="1">
    <citation type="submission" date="2014-03" db="EMBL/GenBank/DDBJ databases">
        <title>Genomics of Bifidobacteria.</title>
        <authorList>
            <person name="Ventura M."/>
            <person name="Milani C."/>
            <person name="Lugli G.A."/>
        </authorList>
    </citation>
    <scope>NUCLEOTIDE SEQUENCE [LARGE SCALE GENOMIC DNA]</scope>
    <source>
        <strain evidence="3 4">DSM 23968</strain>
    </source>
</reference>
<evidence type="ECO:0000313" key="4">
    <source>
        <dbReference type="Proteomes" id="UP000029004"/>
    </source>
</evidence>
<dbReference type="InterPro" id="IPR006442">
    <property type="entry name" value="Antitoxin_Phd/YefM"/>
</dbReference>
<organism evidence="3 4">
    <name type="scientific">Bifidobacterium stellenboschense</name>
    <dbReference type="NCBI Taxonomy" id="762211"/>
    <lineage>
        <taxon>Bacteria</taxon>
        <taxon>Bacillati</taxon>
        <taxon>Actinomycetota</taxon>
        <taxon>Actinomycetes</taxon>
        <taxon>Bifidobacteriales</taxon>
        <taxon>Bifidobacteriaceae</taxon>
        <taxon>Bifidobacterium</taxon>
    </lineage>
</organism>
<accession>A0A087DUA4</accession>
<proteinExistence type="inferred from homology"/>
<comment type="function">
    <text evidence="2">Antitoxin component of a type II toxin-antitoxin (TA) system.</text>
</comment>
<sequence>MITLKYGMEVVPMPNQMIRPVSDLRNNFADVSRTVHETGQPVFLTKNGFGDMVVLSMEAYENLQFDSHVYDMLLEGEREAETTGKRFSPKEALASMRAAIDGAAHV</sequence>
<gene>
    <name evidence="3" type="ORF">BSTEL_1382</name>
</gene>
<dbReference type="STRING" id="762211.BSTEL_1382"/>
<dbReference type="InterPro" id="IPR036165">
    <property type="entry name" value="YefM-like_sf"/>
</dbReference>
<dbReference type="RefSeq" id="WP_420796387.1">
    <property type="nucleotide sequence ID" value="NZ_JGZP01000006.1"/>
</dbReference>
<keyword evidence="4" id="KW-1185">Reference proteome</keyword>
<name>A0A087DUA4_9BIFI</name>
<dbReference type="Proteomes" id="UP000029004">
    <property type="component" value="Unassembled WGS sequence"/>
</dbReference>
<protein>
    <recommendedName>
        <fullName evidence="2">Antitoxin</fullName>
    </recommendedName>
</protein>
<evidence type="ECO:0000256" key="1">
    <source>
        <dbReference type="ARBA" id="ARBA00009981"/>
    </source>
</evidence>
<dbReference type="NCBIfam" id="TIGR01552">
    <property type="entry name" value="phd_fam"/>
    <property type="match status" value="1"/>
</dbReference>
<evidence type="ECO:0000313" key="3">
    <source>
        <dbReference type="EMBL" id="KFI99104.1"/>
    </source>
</evidence>